<sequence length="207" mass="23264">MLAFGASLASAMPYPQHDQKAATVRSRSPVLDSPVSVKSRREFAFPSLVDFWNQKSQQSESNTDQSTTVGSIPILSRDDEHTWTPVPDIHIQKREASPASHAKSSPRKPRALPPMPYSADYIQYTWKRATTPEHPTRPMTNNILQVRPKYRRGSVAEVSARDSSTVEGTISAGTFGLKKRRGEVTDVVKLRRKDWRLRVKGARLIEV</sequence>
<feature type="region of interest" description="Disordered" evidence="1">
    <location>
        <begin position="1"/>
        <end position="36"/>
    </location>
</feature>
<keyword evidence="3" id="KW-1185">Reference proteome</keyword>
<dbReference type="EMBL" id="CP099424">
    <property type="protein sequence ID" value="USW55700.1"/>
    <property type="molecule type" value="Genomic_DNA"/>
</dbReference>
<evidence type="ECO:0000256" key="1">
    <source>
        <dbReference type="SAM" id="MobiDB-lite"/>
    </source>
</evidence>
<dbReference type="Proteomes" id="UP001056384">
    <property type="component" value="Chromosome 7"/>
</dbReference>
<proteinExistence type="predicted"/>
<organism evidence="2 3">
    <name type="scientific">Septoria linicola</name>
    <dbReference type="NCBI Taxonomy" id="215465"/>
    <lineage>
        <taxon>Eukaryota</taxon>
        <taxon>Fungi</taxon>
        <taxon>Dikarya</taxon>
        <taxon>Ascomycota</taxon>
        <taxon>Pezizomycotina</taxon>
        <taxon>Dothideomycetes</taxon>
        <taxon>Dothideomycetidae</taxon>
        <taxon>Mycosphaerellales</taxon>
        <taxon>Mycosphaerellaceae</taxon>
        <taxon>Septoria</taxon>
    </lineage>
</organism>
<dbReference type="AlphaFoldDB" id="A0A9Q9AV58"/>
<feature type="region of interest" description="Disordered" evidence="1">
    <location>
        <begin position="54"/>
        <end position="114"/>
    </location>
</feature>
<gene>
    <name evidence="2" type="ORF">Slin15195_G090190</name>
</gene>
<accession>A0A9Q9AV58</accession>
<name>A0A9Q9AV58_9PEZI</name>
<reference evidence="2" key="1">
    <citation type="submission" date="2022-06" db="EMBL/GenBank/DDBJ databases">
        <title>Complete genome sequences of two strains of the flax pathogen Septoria linicola.</title>
        <authorList>
            <person name="Lapalu N."/>
            <person name="Simon A."/>
            <person name="Demenou B."/>
            <person name="Paumier D."/>
            <person name="Guillot M.-P."/>
            <person name="Gout L."/>
            <person name="Valade R."/>
        </authorList>
    </citation>
    <scope>NUCLEOTIDE SEQUENCE</scope>
    <source>
        <strain evidence="2">SE15195</strain>
    </source>
</reference>
<protein>
    <submittedName>
        <fullName evidence="2">Uncharacterized protein</fullName>
    </submittedName>
</protein>
<evidence type="ECO:0000313" key="2">
    <source>
        <dbReference type="EMBL" id="USW55700.1"/>
    </source>
</evidence>
<feature type="compositionally biased region" description="Polar residues" evidence="1">
    <location>
        <begin position="54"/>
        <end position="70"/>
    </location>
</feature>
<evidence type="ECO:0000313" key="3">
    <source>
        <dbReference type="Proteomes" id="UP001056384"/>
    </source>
</evidence>